<dbReference type="Pfam" id="PF00059">
    <property type="entry name" value="Lectin_C"/>
    <property type="match status" value="1"/>
</dbReference>
<feature type="transmembrane region" description="Helical" evidence="2">
    <location>
        <begin position="62"/>
        <end position="84"/>
    </location>
</feature>
<dbReference type="CDD" id="cd03590">
    <property type="entry name" value="CLECT_DC-SIGN_like"/>
    <property type="match status" value="1"/>
</dbReference>
<reference evidence="4 5" key="1">
    <citation type="submission" date="2024-04" db="EMBL/GenBank/DDBJ databases">
        <authorList>
            <person name="Waldvogel A.-M."/>
            <person name="Schoenle A."/>
        </authorList>
    </citation>
    <scope>NUCLEOTIDE SEQUENCE [LARGE SCALE GENOMIC DNA]</scope>
</reference>
<dbReference type="SUPFAM" id="SSF56436">
    <property type="entry name" value="C-type lectin-like"/>
    <property type="match status" value="1"/>
</dbReference>
<evidence type="ECO:0000313" key="5">
    <source>
        <dbReference type="Proteomes" id="UP001497482"/>
    </source>
</evidence>
<gene>
    <name evidence="4" type="ORF">KC01_LOCUS14266</name>
</gene>
<organism evidence="4 5">
    <name type="scientific">Knipowitschia caucasica</name>
    <name type="common">Caucasian dwarf goby</name>
    <name type="synonym">Pomatoschistus caucasicus</name>
    <dbReference type="NCBI Taxonomy" id="637954"/>
    <lineage>
        <taxon>Eukaryota</taxon>
        <taxon>Metazoa</taxon>
        <taxon>Chordata</taxon>
        <taxon>Craniata</taxon>
        <taxon>Vertebrata</taxon>
        <taxon>Euteleostomi</taxon>
        <taxon>Actinopterygii</taxon>
        <taxon>Neopterygii</taxon>
        <taxon>Teleostei</taxon>
        <taxon>Neoteleostei</taxon>
        <taxon>Acanthomorphata</taxon>
        <taxon>Gobiaria</taxon>
        <taxon>Gobiiformes</taxon>
        <taxon>Gobioidei</taxon>
        <taxon>Gobiidae</taxon>
        <taxon>Gobiinae</taxon>
        <taxon>Knipowitschia</taxon>
    </lineage>
</organism>
<feature type="domain" description="C-type lectin" evidence="3">
    <location>
        <begin position="152"/>
        <end position="274"/>
    </location>
</feature>
<dbReference type="InterPro" id="IPR050111">
    <property type="entry name" value="C-type_lectin/snaclec_domain"/>
</dbReference>
<dbReference type="InterPro" id="IPR016186">
    <property type="entry name" value="C-type_lectin-like/link_sf"/>
</dbReference>
<keyword evidence="2" id="KW-1133">Transmembrane helix</keyword>
<sequence length="281" mass="31288">MLAPTDQSRDGMYSKLMDEEPQYDNFSPQLSVIPSVVRQGGSRSGPCPSPGPGLGFSPGLSLYRASTVALATLCVILLICVIAVSTHKQKDAASGDLTPQTEQQKQEFNMSDLMSTISKLREENKQLQERLNTPVGKPSTVPLTCPSDWLLFGDSCYFISKQIKSWSSSQTYCQSQGGHLAIVTSPEEQTFIWDRLPRGHWNVFWIGISDGHTEDEWKWVDGTPLDTGFWEEGEPNNHINEDCGNIVKTQVLSRVALRSWYDAPCDMSRYYVCEKTATGAH</sequence>
<evidence type="ECO:0000256" key="2">
    <source>
        <dbReference type="SAM" id="Phobius"/>
    </source>
</evidence>
<keyword evidence="5" id="KW-1185">Reference proteome</keyword>
<dbReference type="InterPro" id="IPR001304">
    <property type="entry name" value="C-type_lectin-like"/>
</dbReference>
<dbReference type="GO" id="GO:0030246">
    <property type="term" value="F:carbohydrate binding"/>
    <property type="evidence" value="ECO:0007669"/>
    <property type="project" value="UniProtKB-KW"/>
</dbReference>
<dbReference type="Proteomes" id="UP001497482">
    <property type="component" value="Chromosome 16"/>
</dbReference>
<accession>A0AAV2K2B1</accession>
<dbReference type="SMART" id="SM00034">
    <property type="entry name" value="CLECT"/>
    <property type="match status" value="1"/>
</dbReference>
<dbReference type="PANTHER" id="PTHR22803">
    <property type="entry name" value="MANNOSE, PHOSPHOLIPASE, LECTIN RECEPTOR RELATED"/>
    <property type="match status" value="1"/>
</dbReference>
<keyword evidence="1" id="KW-0430">Lectin</keyword>
<evidence type="ECO:0000259" key="3">
    <source>
        <dbReference type="PROSITE" id="PS50041"/>
    </source>
</evidence>
<protein>
    <recommendedName>
        <fullName evidence="3">C-type lectin domain-containing protein</fullName>
    </recommendedName>
</protein>
<keyword evidence="2" id="KW-0812">Transmembrane</keyword>
<evidence type="ECO:0000313" key="4">
    <source>
        <dbReference type="EMBL" id="CAL1583844.1"/>
    </source>
</evidence>
<dbReference type="AlphaFoldDB" id="A0AAV2K2B1"/>
<dbReference type="PROSITE" id="PS50041">
    <property type="entry name" value="C_TYPE_LECTIN_2"/>
    <property type="match status" value="1"/>
</dbReference>
<dbReference type="Gene3D" id="3.10.100.10">
    <property type="entry name" value="Mannose-Binding Protein A, subunit A"/>
    <property type="match status" value="1"/>
</dbReference>
<dbReference type="InterPro" id="IPR016187">
    <property type="entry name" value="CTDL_fold"/>
</dbReference>
<proteinExistence type="predicted"/>
<evidence type="ECO:0000256" key="1">
    <source>
        <dbReference type="ARBA" id="ARBA00022734"/>
    </source>
</evidence>
<name>A0AAV2K2B1_KNICA</name>
<keyword evidence="2" id="KW-0472">Membrane</keyword>
<dbReference type="EMBL" id="OZ035838">
    <property type="protein sequence ID" value="CAL1583844.1"/>
    <property type="molecule type" value="Genomic_DNA"/>
</dbReference>
<dbReference type="InterPro" id="IPR033989">
    <property type="entry name" value="CD209-like_CTLD"/>
</dbReference>